<dbReference type="Gene3D" id="2.102.10.10">
    <property type="entry name" value="Rieske [2Fe-2S] iron-sulphur domain"/>
    <property type="match status" value="1"/>
</dbReference>
<dbReference type="Proteomes" id="UP000217507">
    <property type="component" value="Chromosome"/>
</dbReference>
<proteinExistence type="predicted"/>
<keyword evidence="2 12" id="KW-0812">Transmembrane</keyword>
<dbReference type="GO" id="GO:0016705">
    <property type="term" value="F:oxidoreductase activity, acting on paired donors, with incorporation or reduction of molecular oxygen"/>
    <property type="evidence" value="ECO:0007669"/>
    <property type="project" value="UniProtKB-ARBA"/>
</dbReference>
<dbReference type="Gene3D" id="3.90.380.10">
    <property type="entry name" value="Naphthalene 1,2-dioxygenase Alpha Subunit, Chain A, domain 1"/>
    <property type="match status" value="1"/>
</dbReference>
<dbReference type="Pfam" id="PF08417">
    <property type="entry name" value="PaO"/>
    <property type="match status" value="1"/>
</dbReference>
<dbReference type="InterPro" id="IPR036922">
    <property type="entry name" value="Rieske_2Fe-2S_sf"/>
</dbReference>
<evidence type="ECO:0000313" key="14">
    <source>
        <dbReference type="EMBL" id="BAY67716.1"/>
    </source>
</evidence>
<evidence type="ECO:0000259" key="13">
    <source>
        <dbReference type="PROSITE" id="PS51296"/>
    </source>
</evidence>
<feature type="transmembrane region" description="Helical" evidence="12">
    <location>
        <begin position="464"/>
        <end position="481"/>
    </location>
</feature>
<dbReference type="SUPFAM" id="SSF50022">
    <property type="entry name" value="ISP domain"/>
    <property type="match status" value="1"/>
</dbReference>
<keyword evidence="4" id="KW-0479">Metal-binding</keyword>
<sequence>MTTETKLQGNSQNENLLDNATEEQSSKEENIFQWTKQWYPVAVVEFLDPSRPHAMQLLGKDIVLWRDGSSQWRCFEDFCPHRLAPLSEGRVEADGTLLCAYHAWRFDAEGNCVSIPQSKDEQTAAKNCESQKSCAVVYPTQERQGLLWVWAEAGEQAKVESQLQTPRIVPELEDNSGKVIKSPWNFRDLPYGWDYFMENVSDPAHVPVSHHGIIGDRYQDAKFYDMIPIRHISTQDGFAFEIQPTQGNTVQAIHDFQPPCYMRIASTSEDGGQLILALYATPTRPGWCRHIGCQVFVKNPQGKKPQGLSFFGLPLPVWLVHVLASLFLHQDMVFLHYQEKIIAQRRNGKWLNAVYTPNPQDKMVITLRQWWENRAGGGIPWAEGYSSDIPPAEKDKQKLFDVWTTHTQHCTVCQDALKNINRLTVLAYISAAVCLFLAVILDARSVAMQAALGASIFTVPPVEFWLALGGGILLAVVGYQLKRFSRLFYVYEFEHSRND</sequence>
<evidence type="ECO:0000256" key="2">
    <source>
        <dbReference type="ARBA" id="ARBA00022692"/>
    </source>
</evidence>
<evidence type="ECO:0000256" key="4">
    <source>
        <dbReference type="ARBA" id="ARBA00022723"/>
    </source>
</evidence>
<dbReference type="PANTHER" id="PTHR21266">
    <property type="entry name" value="IRON-SULFUR DOMAIN CONTAINING PROTEIN"/>
    <property type="match status" value="1"/>
</dbReference>
<evidence type="ECO:0000256" key="11">
    <source>
        <dbReference type="SAM" id="MobiDB-lite"/>
    </source>
</evidence>
<evidence type="ECO:0000256" key="12">
    <source>
        <dbReference type="SAM" id="Phobius"/>
    </source>
</evidence>
<comment type="subcellular location">
    <subcellularLocation>
        <location evidence="1">Membrane</location>
    </subcellularLocation>
</comment>
<keyword evidence="8" id="KW-0408">Iron</keyword>
<dbReference type="GO" id="GO:0010277">
    <property type="term" value="F:chlorophyllide a oxygenase activity"/>
    <property type="evidence" value="ECO:0007669"/>
    <property type="project" value="InterPro"/>
</dbReference>
<keyword evidence="6 12" id="KW-1133">Transmembrane helix</keyword>
<keyword evidence="10 12" id="KW-0472">Membrane</keyword>
<evidence type="ECO:0000256" key="7">
    <source>
        <dbReference type="ARBA" id="ARBA00023002"/>
    </source>
</evidence>
<gene>
    <name evidence="14" type="ORF">NIES23_04980</name>
</gene>
<feature type="transmembrane region" description="Helical" evidence="12">
    <location>
        <begin position="308"/>
        <end position="328"/>
    </location>
</feature>
<dbReference type="GO" id="GO:0016020">
    <property type="term" value="C:membrane"/>
    <property type="evidence" value="ECO:0007669"/>
    <property type="project" value="UniProtKB-SubCell"/>
</dbReference>
<dbReference type="GO" id="GO:0051537">
    <property type="term" value="F:2 iron, 2 sulfur cluster binding"/>
    <property type="evidence" value="ECO:0007669"/>
    <property type="project" value="UniProtKB-KW"/>
</dbReference>
<dbReference type="GO" id="GO:0046872">
    <property type="term" value="F:metal ion binding"/>
    <property type="evidence" value="ECO:0007669"/>
    <property type="project" value="UniProtKB-KW"/>
</dbReference>
<dbReference type="Pfam" id="PF00355">
    <property type="entry name" value="Rieske"/>
    <property type="match status" value="1"/>
</dbReference>
<dbReference type="EMBL" id="AP018216">
    <property type="protein sequence ID" value="BAY67716.1"/>
    <property type="molecule type" value="Genomic_DNA"/>
</dbReference>
<evidence type="ECO:0000256" key="10">
    <source>
        <dbReference type="ARBA" id="ARBA00023136"/>
    </source>
</evidence>
<feature type="domain" description="Rieske" evidence="13">
    <location>
        <begin position="38"/>
        <end position="149"/>
    </location>
</feature>
<reference evidence="14 15" key="1">
    <citation type="submission" date="2017-06" db="EMBL/GenBank/DDBJ databases">
        <title>Genome sequencing of cyanobaciteial culture collection at National Institute for Environmental Studies (NIES).</title>
        <authorList>
            <person name="Hirose Y."/>
            <person name="Shimura Y."/>
            <person name="Fujisawa T."/>
            <person name="Nakamura Y."/>
            <person name="Kawachi M."/>
        </authorList>
    </citation>
    <scope>NUCLEOTIDE SEQUENCE [LARGE SCALE GENOMIC DNA]</scope>
    <source>
        <strain evidence="14 15">NIES-23</strain>
    </source>
</reference>
<dbReference type="CDD" id="cd03480">
    <property type="entry name" value="Rieske_RO_Alpha_PaO"/>
    <property type="match status" value="1"/>
</dbReference>
<feature type="compositionally biased region" description="Polar residues" evidence="11">
    <location>
        <begin position="1"/>
        <end position="18"/>
    </location>
</feature>
<dbReference type="SUPFAM" id="SSF55961">
    <property type="entry name" value="Bet v1-like"/>
    <property type="match status" value="1"/>
</dbReference>
<dbReference type="AlphaFoldDB" id="A0A1Z4KFE2"/>
<dbReference type="InterPro" id="IPR050584">
    <property type="entry name" value="Cholesterol_7-desaturase"/>
</dbReference>
<accession>A0A1Z4KFE2</accession>
<evidence type="ECO:0000256" key="9">
    <source>
        <dbReference type="ARBA" id="ARBA00023014"/>
    </source>
</evidence>
<keyword evidence="9" id="KW-0411">Iron-sulfur</keyword>
<evidence type="ECO:0000256" key="6">
    <source>
        <dbReference type="ARBA" id="ARBA00022989"/>
    </source>
</evidence>
<dbReference type="PROSITE" id="PS51296">
    <property type="entry name" value="RIESKE"/>
    <property type="match status" value="1"/>
</dbReference>
<dbReference type="InterPro" id="IPR017941">
    <property type="entry name" value="Rieske_2Fe-2S"/>
</dbReference>
<protein>
    <submittedName>
        <fullName evidence="14">Cell death suppressor protein</fullName>
    </submittedName>
</protein>
<evidence type="ECO:0000256" key="1">
    <source>
        <dbReference type="ARBA" id="ARBA00004370"/>
    </source>
</evidence>
<keyword evidence="7" id="KW-0560">Oxidoreductase</keyword>
<name>A0A1Z4KFE2_ANAVA</name>
<evidence type="ECO:0000256" key="3">
    <source>
        <dbReference type="ARBA" id="ARBA00022714"/>
    </source>
</evidence>
<evidence type="ECO:0000256" key="8">
    <source>
        <dbReference type="ARBA" id="ARBA00023004"/>
    </source>
</evidence>
<feature type="region of interest" description="Disordered" evidence="11">
    <location>
        <begin position="1"/>
        <end position="24"/>
    </location>
</feature>
<evidence type="ECO:0000313" key="15">
    <source>
        <dbReference type="Proteomes" id="UP000217507"/>
    </source>
</evidence>
<organism evidence="14 15">
    <name type="scientific">Trichormus variabilis NIES-23</name>
    <dbReference type="NCBI Taxonomy" id="1973479"/>
    <lineage>
        <taxon>Bacteria</taxon>
        <taxon>Bacillati</taxon>
        <taxon>Cyanobacteriota</taxon>
        <taxon>Cyanophyceae</taxon>
        <taxon>Nostocales</taxon>
        <taxon>Nostocaceae</taxon>
        <taxon>Trichormus</taxon>
    </lineage>
</organism>
<dbReference type="InterPro" id="IPR013626">
    <property type="entry name" value="PaO"/>
</dbReference>
<evidence type="ECO:0000256" key="5">
    <source>
        <dbReference type="ARBA" id="ARBA00022946"/>
    </source>
</evidence>
<dbReference type="PANTHER" id="PTHR21266:SF32">
    <property type="entry name" value="CHOLESTEROL 7-DESATURASE NVD"/>
    <property type="match status" value="1"/>
</dbReference>
<feature type="transmembrane region" description="Helical" evidence="12">
    <location>
        <begin position="425"/>
        <end position="444"/>
    </location>
</feature>
<dbReference type="GO" id="GO:0005737">
    <property type="term" value="C:cytoplasm"/>
    <property type="evidence" value="ECO:0007669"/>
    <property type="project" value="TreeGrafter"/>
</dbReference>
<keyword evidence="3" id="KW-0001">2Fe-2S</keyword>
<keyword evidence="5" id="KW-0809">Transit peptide</keyword>